<dbReference type="GO" id="GO:0032541">
    <property type="term" value="C:cortical endoplasmic reticulum"/>
    <property type="evidence" value="ECO:0007669"/>
    <property type="project" value="TreeGrafter"/>
</dbReference>
<comment type="function">
    <text evidence="14">Non-classical phosphatidylinositol (PtdIns) transfer protein (PITP), which exhibits PtdIns-binding/transfer activity in the absence of detectable PtdCho-binding/transfer activity. Regulates PtdIns(4,5)P2 homeostasis at the plasma membrane. Heme-binding protein that may play a role in organic oxidant-induced stress responses.</text>
</comment>
<evidence type="ECO:0000256" key="8">
    <source>
        <dbReference type="ARBA" id="ARBA00022824"/>
    </source>
</evidence>
<dbReference type="OrthoDB" id="75724at2759"/>
<organism evidence="18 19">
    <name type="scientific">Neolecta irregularis (strain DAH-3)</name>
    <dbReference type="NCBI Taxonomy" id="1198029"/>
    <lineage>
        <taxon>Eukaryota</taxon>
        <taxon>Fungi</taxon>
        <taxon>Dikarya</taxon>
        <taxon>Ascomycota</taxon>
        <taxon>Taphrinomycotina</taxon>
        <taxon>Neolectales</taxon>
        <taxon>Neolectaceae</taxon>
        <taxon>Neolecta</taxon>
    </lineage>
</organism>
<evidence type="ECO:0000256" key="15">
    <source>
        <dbReference type="RuleBase" id="RU367059"/>
    </source>
</evidence>
<dbReference type="AlphaFoldDB" id="A0A1U7LIX8"/>
<dbReference type="PANTHER" id="PTHR47669">
    <property type="entry name" value="PHOSPHATIDYLINOSITOL TRANSFER PROTEIN SFH5"/>
    <property type="match status" value="1"/>
</dbReference>
<dbReference type="SUPFAM" id="SSF52087">
    <property type="entry name" value="CRAL/TRIO domain"/>
    <property type="match status" value="1"/>
</dbReference>
<evidence type="ECO:0000256" key="13">
    <source>
        <dbReference type="ARBA" id="ARBA00024146"/>
    </source>
</evidence>
<dbReference type="CDD" id="cd00170">
    <property type="entry name" value="SEC14"/>
    <property type="match status" value="1"/>
</dbReference>
<comment type="cofactor">
    <cofactor evidence="1">
        <name>heme b</name>
        <dbReference type="ChEBI" id="CHEBI:60344"/>
    </cofactor>
</comment>
<dbReference type="GO" id="GO:0046872">
    <property type="term" value="F:metal ion binding"/>
    <property type="evidence" value="ECO:0007669"/>
    <property type="project" value="UniProtKB-KW"/>
</dbReference>
<accession>A0A1U7LIX8</accession>
<dbReference type="GO" id="GO:0043001">
    <property type="term" value="P:Golgi to plasma membrane protein transport"/>
    <property type="evidence" value="ECO:0007669"/>
    <property type="project" value="TreeGrafter"/>
</dbReference>
<dbReference type="InterPro" id="IPR042938">
    <property type="entry name" value="Sfh5"/>
</dbReference>
<dbReference type="GO" id="GO:0017157">
    <property type="term" value="P:regulation of exocytosis"/>
    <property type="evidence" value="ECO:0007669"/>
    <property type="project" value="TreeGrafter"/>
</dbReference>
<dbReference type="GO" id="GO:0005886">
    <property type="term" value="C:plasma membrane"/>
    <property type="evidence" value="ECO:0007669"/>
    <property type="project" value="TreeGrafter"/>
</dbReference>
<dbReference type="EMBL" id="LXFE01003019">
    <property type="protein sequence ID" value="OLL22599.1"/>
    <property type="molecule type" value="Genomic_DNA"/>
</dbReference>
<feature type="domain" description="CRAL-TRIO" evidence="17">
    <location>
        <begin position="138"/>
        <end position="301"/>
    </location>
</feature>
<dbReference type="PROSITE" id="PS50191">
    <property type="entry name" value="CRAL_TRIO"/>
    <property type="match status" value="1"/>
</dbReference>
<keyword evidence="10" id="KW-0408">Iron</keyword>
<evidence type="ECO:0000256" key="4">
    <source>
        <dbReference type="ARBA" id="ARBA00022448"/>
    </source>
</evidence>
<evidence type="ECO:0000256" key="14">
    <source>
        <dbReference type="ARBA" id="ARBA00024180"/>
    </source>
</evidence>
<comment type="caution">
    <text evidence="18">The sequence shown here is derived from an EMBL/GenBank/DDBJ whole genome shotgun (WGS) entry which is preliminary data.</text>
</comment>
<feature type="region of interest" description="Disordered" evidence="16">
    <location>
        <begin position="1"/>
        <end position="50"/>
    </location>
</feature>
<keyword evidence="5 15" id="KW-0963">Cytoplasm</keyword>
<evidence type="ECO:0000256" key="7">
    <source>
        <dbReference type="ARBA" id="ARBA00022723"/>
    </source>
</evidence>
<evidence type="ECO:0000256" key="3">
    <source>
        <dbReference type="ARBA" id="ARBA00006667"/>
    </source>
</evidence>
<evidence type="ECO:0000313" key="19">
    <source>
        <dbReference type="Proteomes" id="UP000186594"/>
    </source>
</evidence>
<keyword evidence="4 15" id="KW-0813">Transport</keyword>
<feature type="compositionally biased region" description="Polar residues" evidence="16">
    <location>
        <begin position="34"/>
        <end position="47"/>
    </location>
</feature>
<evidence type="ECO:0000256" key="6">
    <source>
        <dbReference type="ARBA" id="ARBA00022617"/>
    </source>
</evidence>
<dbReference type="SUPFAM" id="SSF46938">
    <property type="entry name" value="CRAL/TRIO N-terminal domain"/>
    <property type="match status" value="1"/>
</dbReference>
<dbReference type="InterPro" id="IPR036273">
    <property type="entry name" value="CRAL/TRIO_N_dom_sf"/>
</dbReference>
<evidence type="ECO:0000256" key="10">
    <source>
        <dbReference type="ARBA" id="ARBA00023004"/>
    </source>
</evidence>
<name>A0A1U7LIX8_NEOID</name>
<dbReference type="SMART" id="SM00516">
    <property type="entry name" value="SEC14"/>
    <property type="match status" value="1"/>
</dbReference>
<dbReference type="Pfam" id="PF00650">
    <property type="entry name" value="CRAL_TRIO"/>
    <property type="match status" value="1"/>
</dbReference>
<comment type="catalytic activity">
    <reaction evidence="13">
        <text>a 1,2-diacyl-sn-glycero-3-phospho-(1D-myo-inositol)(in) = a 1,2-diacyl-sn-glycero-3-phospho-(1D-myo-inositol)(out)</text>
        <dbReference type="Rhea" id="RHEA:38691"/>
        <dbReference type="ChEBI" id="CHEBI:57880"/>
    </reaction>
    <physiologicalReaction direction="left-to-right" evidence="13">
        <dbReference type="Rhea" id="RHEA:38692"/>
    </physiologicalReaction>
</comment>
<keyword evidence="8 15" id="KW-0256">Endoplasmic reticulum</keyword>
<dbReference type="GO" id="GO:0005789">
    <property type="term" value="C:endoplasmic reticulum membrane"/>
    <property type="evidence" value="ECO:0007669"/>
    <property type="project" value="UniProtKB-SubCell"/>
</dbReference>
<evidence type="ECO:0000313" key="18">
    <source>
        <dbReference type="EMBL" id="OLL22599.1"/>
    </source>
</evidence>
<evidence type="ECO:0000256" key="1">
    <source>
        <dbReference type="ARBA" id="ARBA00001970"/>
    </source>
</evidence>
<keyword evidence="11 15" id="KW-0445">Lipid transport</keyword>
<dbReference type="Proteomes" id="UP000186594">
    <property type="component" value="Unassembled WGS sequence"/>
</dbReference>
<keyword evidence="7" id="KW-0479">Metal-binding</keyword>
<gene>
    <name evidence="18" type="ORF">NEOLI_002039</name>
</gene>
<evidence type="ECO:0000256" key="11">
    <source>
        <dbReference type="ARBA" id="ARBA00023055"/>
    </source>
</evidence>
<evidence type="ECO:0000256" key="5">
    <source>
        <dbReference type="ARBA" id="ARBA00022490"/>
    </source>
</evidence>
<dbReference type="Gene3D" id="3.40.525.10">
    <property type="entry name" value="CRAL-TRIO lipid binding domain"/>
    <property type="match status" value="1"/>
</dbReference>
<keyword evidence="12 15" id="KW-0472">Membrane</keyword>
<keyword evidence="9 15" id="KW-0492">Microsome</keyword>
<evidence type="ECO:0000256" key="12">
    <source>
        <dbReference type="ARBA" id="ARBA00023136"/>
    </source>
</evidence>
<dbReference type="InterPro" id="IPR001251">
    <property type="entry name" value="CRAL-TRIO_dom"/>
</dbReference>
<dbReference type="GO" id="GO:0008526">
    <property type="term" value="F:phosphatidylinositol transfer activity"/>
    <property type="evidence" value="ECO:0007669"/>
    <property type="project" value="UniProtKB-UniRule"/>
</dbReference>
<evidence type="ECO:0000259" key="17">
    <source>
        <dbReference type="PROSITE" id="PS50191"/>
    </source>
</evidence>
<evidence type="ECO:0000256" key="2">
    <source>
        <dbReference type="ARBA" id="ARBA00004406"/>
    </source>
</evidence>
<reference evidence="18 19" key="1">
    <citation type="submission" date="2016-04" db="EMBL/GenBank/DDBJ databases">
        <title>Evolutionary innovation and constraint leading to complex multicellularity in the Ascomycota.</title>
        <authorList>
            <person name="Cisse O."/>
            <person name="Nguyen A."/>
            <person name="Hewitt D.A."/>
            <person name="Jedd G."/>
            <person name="Stajich J.E."/>
        </authorList>
    </citation>
    <scope>NUCLEOTIDE SEQUENCE [LARGE SCALE GENOMIC DNA]</scope>
    <source>
        <strain evidence="18 19">DAH-3</strain>
    </source>
</reference>
<dbReference type="PANTHER" id="PTHR47669:SF1">
    <property type="entry name" value="PHOSPHATIDYLINOSITOL TRANSFER PROTEIN SFH5"/>
    <property type="match status" value="1"/>
</dbReference>
<dbReference type="OMA" id="MVQIHDY"/>
<protein>
    <recommendedName>
        <fullName evidence="15">Phosphatidylinositol transfer protein SFH5</fullName>
        <shortName evidence="15">PITP SFH5</shortName>
    </recommendedName>
</protein>
<dbReference type="STRING" id="1198029.A0A1U7LIX8"/>
<proteinExistence type="inferred from homology"/>
<evidence type="ECO:0000256" key="9">
    <source>
        <dbReference type="ARBA" id="ARBA00022848"/>
    </source>
</evidence>
<dbReference type="GO" id="GO:0005829">
    <property type="term" value="C:cytosol"/>
    <property type="evidence" value="ECO:0007669"/>
    <property type="project" value="TreeGrafter"/>
</dbReference>
<sequence length="304" mass="34171">MSSRIETTHNVPSTYASPSGLETSSPEKPAPIDSATQQASGDSTAPSLSPILENLTPHEAEALSQLKESQTWNSLLAKIGEEQHELWGIPISTNSPKRDVVLMKFLRAHKLIVPNAVENLVETLKWRRDFRALETITEPHAEKFQKVGFIFGKDLRGRPVTYNIYSGLDNKSIFGDLDAFLRWRVGLMERAVQTLDFEKLDQLSQIHDYLGTSLFRMDAGTKKASRSVIKIFQRHYPELLAAKYFVNVPRGMEFVFSVVKPFLSADTIKKFVVLADSKKLVQFIPADELPEIYGGKGKVHELSL</sequence>
<dbReference type="InterPro" id="IPR036865">
    <property type="entry name" value="CRAL-TRIO_dom_sf"/>
</dbReference>
<feature type="compositionally biased region" description="Polar residues" evidence="16">
    <location>
        <begin position="1"/>
        <end position="26"/>
    </location>
</feature>
<keyword evidence="19" id="KW-1185">Reference proteome</keyword>
<keyword evidence="6" id="KW-0349">Heme</keyword>
<comment type="similarity">
    <text evidence="3 15">Belongs to the SFH5 family.</text>
</comment>
<evidence type="ECO:0000256" key="16">
    <source>
        <dbReference type="SAM" id="MobiDB-lite"/>
    </source>
</evidence>
<comment type="subcellular location">
    <subcellularLocation>
        <location evidence="15">Cytoplasm</location>
    </subcellularLocation>
    <subcellularLocation>
        <location evidence="2 15">Endoplasmic reticulum membrane</location>
        <topology evidence="2 15">Peripheral membrane protein</topology>
    </subcellularLocation>
    <subcellularLocation>
        <location evidence="15">Microsome membrane</location>
        <topology evidence="15">Peripheral membrane protein</topology>
    </subcellularLocation>
</comment>